<keyword evidence="1" id="KW-0732">Signal</keyword>
<feature type="signal peptide" evidence="1">
    <location>
        <begin position="1"/>
        <end position="37"/>
    </location>
</feature>
<dbReference type="EMBL" id="JACHIA010000001">
    <property type="protein sequence ID" value="MBB6068582.1"/>
    <property type="molecule type" value="Genomic_DNA"/>
</dbReference>
<evidence type="ECO:0000313" key="2">
    <source>
        <dbReference type="EMBL" id="MBB6068582.1"/>
    </source>
</evidence>
<dbReference type="Pfam" id="PF14052">
    <property type="entry name" value="Caps_assemb_Wzi"/>
    <property type="match status" value="1"/>
</dbReference>
<dbReference type="RefSeq" id="WP_170030789.1">
    <property type="nucleotide sequence ID" value="NZ_JABDTL010000001.1"/>
</dbReference>
<dbReference type="InterPro" id="IPR038636">
    <property type="entry name" value="Wzi_sf"/>
</dbReference>
<proteinExistence type="predicted"/>
<dbReference type="Gene3D" id="2.40.160.130">
    <property type="entry name" value="Capsule assembly protein Wzi"/>
    <property type="match status" value="1"/>
</dbReference>
<dbReference type="InterPro" id="IPR026950">
    <property type="entry name" value="Caps_assemb_Wzi"/>
</dbReference>
<evidence type="ECO:0000256" key="1">
    <source>
        <dbReference type="SAM" id="SignalP"/>
    </source>
</evidence>
<accession>A0A841GMP7</accession>
<gene>
    <name evidence="2" type="ORF">HNQ61_000193</name>
</gene>
<feature type="chain" id="PRO_5032759862" description="Capsule assembly Wzi family protein" evidence="1">
    <location>
        <begin position="38"/>
        <end position="563"/>
    </location>
</feature>
<comment type="caution">
    <text evidence="2">The sequence shown here is derived from an EMBL/GenBank/DDBJ whole genome shotgun (WGS) entry which is preliminary data.</text>
</comment>
<sequence length="563" mass="60785">MTDLKRPEFPRRAAGWMRAGAVLAAGALAAFARPAAAQDDVLAREAVVAGSEAEAYLRTLQVAGQLPSHPWSLRGFAPREMARLHPDSAHPWTSRTEERRPFARVSGGLLRPSARAAYNTGFAYGYNDGPVWRGRGVTVEAHAGATARVGPLSLRVEPVVFWAENREFALMPNGRTGEQVYADGRSPRNIDLPQRFGDEAYARVDPGESTLRLDVAGFALGASTAAQQWGPSRELPLILGNNAGGFAHVFAGTSSPWNTPIGRVHGRVLWGSVSQSDYSPMQGPGSRRFATGMVAVWMPRGLNGLEIGGSRFFHLAWPEDGLSSGYFTKIFEGITKASVDSSGVGTDGRSSPDNQLASVFARWVFPRAGLEVYGEFAREDHNYDLLDFALEPDHQAGYTLGAARAWRPSPTRLASVRIEVQSTEPSTLARVRRQPAFYRHDNALQGHTSRGQVLGSPFGYGGGGSIVAADLYHPRGRWTAQWVRTRMGGTLAADSADVMHTLSAEGVFFRGPVDLVGGVAWSANLNRYNGGDAHNLNAQFGVRVGLGPGRARPVRVDTFPADR</sequence>
<organism evidence="2 3">
    <name type="scientific">Longimicrobium terrae</name>
    <dbReference type="NCBI Taxonomy" id="1639882"/>
    <lineage>
        <taxon>Bacteria</taxon>
        <taxon>Pseudomonadati</taxon>
        <taxon>Gemmatimonadota</taxon>
        <taxon>Longimicrobiia</taxon>
        <taxon>Longimicrobiales</taxon>
        <taxon>Longimicrobiaceae</taxon>
        <taxon>Longimicrobium</taxon>
    </lineage>
</organism>
<reference evidence="2 3" key="1">
    <citation type="submission" date="2020-08" db="EMBL/GenBank/DDBJ databases">
        <title>Genomic Encyclopedia of Type Strains, Phase IV (KMG-IV): sequencing the most valuable type-strain genomes for metagenomic binning, comparative biology and taxonomic classification.</title>
        <authorList>
            <person name="Goeker M."/>
        </authorList>
    </citation>
    <scope>NUCLEOTIDE SEQUENCE [LARGE SCALE GENOMIC DNA]</scope>
    <source>
        <strain evidence="2 3">DSM 29007</strain>
    </source>
</reference>
<dbReference type="AlphaFoldDB" id="A0A841GMP7"/>
<dbReference type="Proteomes" id="UP000582837">
    <property type="component" value="Unassembled WGS sequence"/>
</dbReference>
<name>A0A841GMP7_9BACT</name>
<evidence type="ECO:0008006" key="4">
    <source>
        <dbReference type="Google" id="ProtNLM"/>
    </source>
</evidence>
<protein>
    <recommendedName>
        <fullName evidence="4">Capsule assembly Wzi family protein</fullName>
    </recommendedName>
</protein>
<keyword evidence="3" id="KW-1185">Reference proteome</keyword>
<evidence type="ECO:0000313" key="3">
    <source>
        <dbReference type="Proteomes" id="UP000582837"/>
    </source>
</evidence>